<keyword evidence="4" id="KW-0812">Transmembrane</keyword>
<dbReference type="SUPFAM" id="SSF56601">
    <property type="entry name" value="beta-lactamase/transpeptidase-like"/>
    <property type="match status" value="1"/>
</dbReference>
<organism evidence="6 7">
    <name type="scientific">Fulvivirga marina</name>
    <dbReference type="NCBI Taxonomy" id="2494733"/>
    <lineage>
        <taxon>Bacteria</taxon>
        <taxon>Pseudomonadati</taxon>
        <taxon>Bacteroidota</taxon>
        <taxon>Cytophagia</taxon>
        <taxon>Cytophagales</taxon>
        <taxon>Fulvivirgaceae</taxon>
        <taxon>Fulvivirga</taxon>
    </lineage>
</organism>
<dbReference type="InterPro" id="IPR036138">
    <property type="entry name" value="PBP_dimer_sf"/>
</dbReference>
<evidence type="ECO:0000256" key="4">
    <source>
        <dbReference type="SAM" id="Phobius"/>
    </source>
</evidence>
<keyword evidence="2" id="KW-0121">Carboxypeptidase</keyword>
<dbReference type="SUPFAM" id="SSF54184">
    <property type="entry name" value="Penicillin-binding protein 2x (pbp-2x), c-terminal domain"/>
    <property type="match status" value="1"/>
</dbReference>
<evidence type="ECO:0000256" key="2">
    <source>
        <dbReference type="ARBA" id="ARBA00022645"/>
    </source>
</evidence>
<keyword evidence="2" id="KW-0645">Protease</keyword>
<comment type="caution">
    <text evidence="6">The sequence shown here is derived from an EMBL/GenBank/DDBJ whole genome shotgun (WGS) entry which is preliminary data.</text>
</comment>
<reference evidence="6" key="1">
    <citation type="submission" date="2021-01" db="EMBL/GenBank/DDBJ databases">
        <title>Fulvivirga kasyanovii gen. nov., sp nov., a novel member of the phylum Bacteroidetes isolated from seawater in a mussel farm.</title>
        <authorList>
            <person name="Zhao L.-H."/>
            <person name="Wang Z.-J."/>
        </authorList>
    </citation>
    <scope>NUCLEOTIDE SEQUENCE</scope>
    <source>
        <strain evidence="6">29W222</strain>
    </source>
</reference>
<dbReference type="PANTHER" id="PTHR30627">
    <property type="entry name" value="PEPTIDOGLYCAN D,D-TRANSPEPTIDASE"/>
    <property type="match status" value="1"/>
</dbReference>
<dbReference type="AlphaFoldDB" id="A0A937FW69"/>
<dbReference type="PANTHER" id="PTHR30627:SF1">
    <property type="entry name" value="PEPTIDOGLYCAN D,D-TRANSPEPTIDASE FTSI"/>
    <property type="match status" value="1"/>
</dbReference>
<evidence type="ECO:0000259" key="5">
    <source>
        <dbReference type="PROSITE" id="PS51178"/>
    </source>
</evidence>
<dbReference type="EMBL" id="JAEUGD010000014">
    <property type="protein sequence ID" value="MBL6445500.1"/>
    <property type="molecule type" value="Genomic_DNA"/>
</dbReference>
<dbReference type="InterPro" id="IPR012338">
    <property type="entry name" value="Beta-lactam/transpept-like"/>
</dbReference>
<keyword evidence="4" id="KW-1133">Transmembrane helix</keyword>
<comment type="subcellular location">
    <subcellularLocation>
        <location evidence="1">Membrane</location>
    </subcellularLocation>
</comment>
<evidence type="ECO:0000313" key="7">
    <source>
        <dbReference type="Proteomes" id="UP000614216"/>
    </source>
</evidence>
<feature type="transmembrane region" description="Helical" evidence="4">
    <location>
        <begin position="7"/>
        <end position="27"/>
    </location>
</feature>
<dbReference type="InterPro" id="IPR001460">
    <property type="entry name" value="PCN-bd_Tpept"/>
</dbReference>
<name>A0A937FW69_9BACT</name>
<dbReference type="Gene3D" id="3.90.1310.10">
    <property type="entry name" value="Penicillin-binding protein 2a (Domain 2)"/>
    <property type="match status" value="1"/>
</dbReference>
<protein>
    <submittedName>
        <fullName evidence="6">Transpeptidase family protein</fullName>
    </submittedName>
</protein>
<keyword evidence="7" id="KW-1185">Reference proteome</keyword>
<accession>A0A937FW69</accession>
<dbReference type="CDD" id="cd06575">
    <property type="entry name" value="PASTA_Pbp2x-like_2"/>
    <property type="match status" value="1"/>
</dbReference>
<dbReference type="PROSITE" id="PS51178">
    <property type="entry name" value="PASTA"/>
    <property type="match status" value="1"/>
</dbReference>
<proteinExistence type="predicted"/>
<dbReference type="RefSeq" id="WP_202855040.1">
    <property type="nucleotide sequence ID" value="NZ_JAEUGD010000014.1"/>
</dbReference>
<sequence length="696" mass="77889">MNIKKSILLRVRIAFLLVTLFAVAIVVKVGKIQFAEGDRWQQIADQTNVKYMTVKATRGNIYSDNGSLLATSLPFYKVAFDATIASDEVFNQGIDSLALLLSRYFKDQSQEGYKRKLKNARATGRQYIVINREQVGYQGKKQMSTWPIFRHGRLGGGVIFHKVDKRFRPFSNLSRRTIGFVNENNRGAGLEYSFNDKLAGKDGEALYQKMAGGSWKPVFDGSEVKTENGFDIETTIDINLQDVSETALLKALEYHEADYGVVAVMEVSTGEIKAISNLSRNSNGYYYERYNYAVGGLREPGSTFKLATMIALLEDTNMNLGDSVDTGNGKYKFYDNTVTDHEEGGYGTITVREAFEKSSNVAMAKLVDKYFGLKPERFLQYIDNLELSKPLGLQIKGEGIPKIKRPTDKDWSGITLPWMAYGYGLELTPLQSLALYNAVANNGKMIKPIIVKKVRRADKVLEEYNTVVLNGKICSNETLAKVRVMLEGVVDRGTANNIKNSHYKIAGKTGTAQILENGRYTKRYITSFAGYFPADNPRYSAIVLIKNPKGWRQYGSNVAAPVFKEIADNIYSRDIDMHRPMAKEYVAEAGVFPVIRSGNHEDLQFICNELSISNHSEGDQDWVTTELFGNAIKWKDNKVDPQFVPDVTGMTLRDAIYVLESCGLRVSIRGTGRVSRQSQQPGTRALKGSEIKIELG</sequence>
<dbReference type="InterPro" id="IPR050515">
    <property type="entry name" value="Beta-lactam/transpept"/>
</dbReference>
<keyword evidence="3 4" id="KW-0472">Membrane</keyword>
<evidence type="ECO:0000313" key="6">
    <source>
        <dbReference type="EMBL" id="MBL6445500.1"/>
    </source>
</evidence>
<dbReference type="SMART" id="SM00740">
    <property type="entry name" value="PASTA"/>
    <property type="match status" value="1"/>
</dbReference>
<dbReference type="Proteomes" id="UP000614216">
    <property type="component" value="Unassembled WGS sequence"/>
</dbReference>
<dbReference type="Gene3D" id="3.30.10.20">
    <property type="match status" value="1"/>
</dbReference>
<dbReference type="GO" id="GO:0071555">
    <property type="term" value="P:cell wall organization"/>
    <property type="evidence" value="ECO:0007669"/>
    <property type="project" value="TreeGrafter"/>
</dbReference>
<keyword evidence="2" id="KW-0378">Hydrolase</keyword>
<dbReference type="Gene3D" id="3.30.450.330">
    <property type="match status" value="1"/>
</dbReference>
<dbReference type="InterPro" id="IPR005311">
    <property type="entry name" value="PBP_dimer"/>
</dbReference>
<dbReference type="GO" id="GO:0008658">
    <property type="term" value="F:penicillin binding"/>
    <property type="evidence" value="ECO:0007669"/>
    <property type="project" value="InterPro"/>
</dbReference>
<dbReference type="SUPFAM" id="SSF56519">
    <property type="entry name" value="Penicillin binding protein dimerisation domain"/>
    <property type="match status" value="1"/>
</dbReference>
<dbReference type="Gene3D" id="3.40.710.10">
    <property type="entry name" value="DD-peptidase/beta-lactamase superfamily"/>
    <property type="match status" value="1"/>
</dbReference>
<dbReference type="Pfam" id="PF03793">
    <property type="entry name" value="PASTA"/>
    <property type="match status" value="1"/>
</dbReference>
<evidence type="ECO:0000256" key="1">
    <source>
        <dbReference type="ARBA" id="ARBA00004370"/>
    </source>
</evidence>
<dbReference type="GO" id="GO:0004180">
    <property type="term" value="F:carboxypeptidase activity"/>
    <property type="evidence" value="ECO:0007669"/>
    <property type="project" value="UniProtKB-KW"/>
</dbReference>
<dbReference type="GO" id="GO:0005886">
    <property type="term" value="C:plasma membrane"/>
    <property type="evidence" value="ECO:0007669"/>
    <property type="project" value="TreeGrafter"/>
</dbReference>
<evidence type="ECO:0000256" key="3">
    <source>
        <dbReference type="ARBA" id="ARBA00023136"/>
    </source>
</evidence>
<dbReference type="Pfam" id="PF00905">
    <property type="entry name" value="Transpeptidase"/>
    <property type="match status" value="1"/>
</dbReference>
<dbReference type="Pfam" id="PF03717">
    <property type="entry name" value="PBP_dimer"/>
    <property type="match status" value="1"/>
</dbReference>
<feature type="domain" description="PASTA" evidence="5">
    <location>
        <begin position="638"/>
        <end position="696"/>
    </location>
</feature>
<dbReference type="InterPro" id="IPR005543">
    <property type="entry name" value="PASTA_dom"/>
</dbReference>
<gene>
    <name evidence="6" type="ORF">JMN32_04225</name>
</gene>